<dbReference type="Gene3D" id="3.40.50.10140">
    <property type="entry name" value="Toll/interleukin-1 receptor homology (TIR) domain"/>
    <property type="match status" value="1"/>
</dbReference>
<organism evidence="2 3">
    <name type="scientific">Desulfosarcina ovata subsp. sediminis</name>
    <dbReference type="NCBI Taxonomy" id="885957"/>
    <lineage>
        <taxon>Bacteria</taxon>
        <taxon>Pseudomonadati</taxon>
        <taxon>Thermodesulfobacteriota</taxon>
        <taxon>Desulfobacteria</taxon>
        <taxon>Desulfobacterales</taxon>
        <taxon>Desulfosarcinaceae</taxon>
        <taxon>Desulfosarcina</taxon>
    </lineage>
</organism>
<feature type="domain" description="TIR" evidence="1">
    <location>
        <begin position="1"/>
        <end position="145"/>
    </location>
</feature>
<dbReference type="PROSITE" id="PS50104">
    <property type="entry name" value="TIR"/>
    <property type="match status" value="1"/>
</dbReference>
<proteinExistence type="predicted"/>
<evidence type="ECO:0000313" key="3">
    <source>
        <dbReference type="Proteomes" id="UP000425960"/>
    </source>
</evidence>
<dbReference type="KEGG" id="dov:DSCO28_70240"/>
<dbReference type="GO" id="GO:0007165">
    <property type="term" value="P:signal transduction"/>
    <property type="evidence" value="ECO:0007669"/>
    <property type="project" value="InterPro"/>
</dbReference>
<name>A0A5K8A246_9BACT</name>
<dbReference type="Pfam" id="PF13676">
    <property type="entry name" value="TIR_2"/>
    <property type="match status" value="1"/>
</dbReference>
<reference evidence="2 3" key="1">
    <citation type="submission" date="2019-11" db="EMBL/GenBank/DDBJ databases">
        <title>Comparative genomics of hydrocarbon-degrading Desulfosarcina strains.</title>
        <authorList>
            <person name="Watanabe M."/>
            <person name="Kojima H."/>
            <person name="Fukui M."/>
        </authorList>
    </citation>
    <scope>NUCLEOTIDE SEQUENCE [LARGE SCALE GENOMIC DNA]</scope>
    <source>
        <strain evidence="2 3">28bB2T</strain>
    </source>
</reference>
<gene>
    <name evidence="2" type="ORF">DSCO28_70240</name>
</gene>
<sequence>MRVFLSWSGERGKKLAGALREWLPMILQHIEPWLSDTDIEAGKRWSVEIARNLEESRYGIICLTRESIEAPWILFEAGAITKTLSSGLVCPYLLDLELTEISGPLAQFQVKKAERISTLQLVQSINKQSNKPLDEQIVIKLFDELWNSLESRINSIRKEKISVKEKRPTEEILEELISVVRTIERRFNNLDYIISEKISYYMNSPIESNLPDISENTHHIFLEITGSRVPTKDGNLLQKGKILKISIGNNSILEELDYKENIPAESYGKKWFIIDPITRKKLSKSQCDDILKYFNNKWRNLEIVGLSKE</sequence>
<dbReference type="InterPro" id="IPR035897">
    <property type="entry name" value="Toll_tir_struct_dom_sf"/>
</dbReference>
<dbReference type="Proteomes" id="UP000425960">
    <property type="component" value="Chromosome"/>
</dbReference>
<dbReference type="InterPro" id="IPR000157">
    <property type="entry name" value="TIR_dom"/>
</dbReference>
<dbReference type="SUPFAM" id="SSF52200">
    <property type="entry name" value="Toll/Interleukin receptor TIR domain"/>
    <property type="match status" value="1"/>
</dbReference>
<evidence type="ECO:0000259" key="1">
    <source>
        <dbReference type="PROSITE" id="PS50104"/>
    </source>
</evidence>
<dbReference type="EMBL" id="AP021876">
    <property type="protein sequence ID" value="BBO86458.1"/>
    <property type="molecule type" value="Genomic_DNA"/>
</dbReference>
<accession>A0A5K8A246</accession>
<dbReference type="AlphaFoldDB" id="A0A5K8A246"/>
<evidence type="ECO:0000313" key="2">
    <source>
        <dbReference type="EMBL" id="BBO86458.1"/>
    </source>
</evidence>
<protein>
    <recommendedName>
        <fullName evidence="1">TIR domain-containing protein</fullName>
    </recommendedName>
</protein>